<comment type="subcellular location">
    <subcellularLocation>
        <location evidence="1">Cell membrane</location>
        <topology evidence="1">Multi-pass membrane protein</topology>
    </subcellularLocation>
</comment>
<keyword evidence="6 7" id="KW-0472">Membrane</keyword>
<evidence type="ECO:0000256" key="6">
    <source>
        <dbReference type="ARBA" id="ARBA00023136"/>
    </source>
</evidence>
<dbReference type="AlphaFoldDB" id="A0A1B9AE73"/>
<dbReference type="GO" id="GO:0005886">
    <property type="term" value="C:plasma membrane"/>
    <property type="evidence" value="ECO:0007669"/>
    <property type="project" value="UniProtKB-SubCell"/>
</dbReference>
<evidence type="ECO:0000256" key="5">
    <source>
        <dbReference type="ARBA" id="ARBA00022989"/>
    </source>
</evidence>
<keyword evidence="3" id="KW-1003">Cell membrane</keyword>
<evidence type="ECO:0000256" key="2">
    <source>
        <dbReference type="ARBA" id="ARBA00006679"/>
    </source>
</evidence>
<reference evidence="9" key="1">
    <citation type="submission" date="2016-05" db="EMBL/GenBank/DDBJ databases">
        <authorList>
            <person name="Liu B."/>
            <person name="Wang J."/>
            <person name="Zhu Y."/>
            <person name="Liu G."/>
            <person name="Chen Q."/>
            <person name="Chen Z."/>
            <person name="Lan J."/>
            <person name="Che J."/>
            <person name="Ge C."/>
            <person name="Shi H."/>
            <person name="Pan Z."/>
            <person name="Liu X."/>
        </authorList>
    </citation>
    <scope>NUCLEOTIDE SEQUENCE [LARGE SCALE GENOMIC DNA]</scope>
    <source>
        <strain evidence="9">FJAT-27215</strain>
    </source>
</reference>
<name>A0A1B9AE73_9BACI</name>
<comment type="similarity">
    <text evidence="2">Belongs to the DoxX family.</text>
</comment>
<dbReference type="InterPro" id="IPR051907">
    <property type="entry name" value="DoxX-like_oxidoreductase"/>
</dbReference>
<evidence type="ECO:0000256" key="3">
    <source>
        <dbReference type="ARBA" id="ARBA00022475"/>
    </source>
</evidence>
<evidence type="ECO:0000256" key="1">
    <source>
        <dbReference type="ARBA" id="ARBA00004651"/>
    </source>
</evidence>
<dbReference type="Pfam" id="PF07681">
    <property type="entry name" value="DoxX"/>
    <property type="match status" value="1"/>
</dbReference>
<proteinExistence type="inferred from homology"/>
<evidence type="ECO:0000313" key="9">
    <source>
        <dbReference type="Proteomes" id="UP000092578"/>
    </source>
</evidence>
<feature type="transmembrane region" description="Helical" evidence="7">
    <location>
        <begin position="46"/>
        <end position="65"/>
    </location>
</feature>
<dbReference type="InterPro" id="IPR032808">
    <property type="entry name" value="DoxX"/>
</dbReference>
<sequence length="135" mass="14468">MLRKNEIVTTILRVFLGATFFIHGLAKFQGGIENTVGFFESLGLPGVTAYMVALIELIGGIAVVLGIGTRIIAILFSIVLAVAIVKVKLAAGFLGNGQMAGYELDLALFVISIYLATTNKSFLALDNVWFRSEKA</sequence>
<evidence type="ECO:0000256" key="4">
    <source>
        <dbReference type="ARBA" id="ARBA00022692"/>
    </source>
</evidence>
<organism evidence="8 9">
    <name type="scientific">Pseudobacillus wudalianchiensis</name>
    <dbReference type="NCBI Taxonomy" id="1743143"/>
    <lineage>
        <taxon>Bacteria</taxon>
        <taxon>Bacillati</taxon>
        <taxon>Bacillota</taxon>
        <taxon>Bacilli</taxon>
        <taxon>Bacillales</taxon>
        <taxon>Bacillaceae</taxon>
        <taxon>Pseudobacillus</taxon>
    </lineage>
</organism>
<evidence type="ECO:0000313" key="8">
    <source>
        <dbReference type="EMBL" id="OCA82135.1"/>
    </source>
</evidence>
<protein>
    <submittedName>
        <fullName evidence="8">Oxidoreductase</fullName>
    </submittedName>
</protein>
<dbReference type="Proteomes" id="UP000092578">
    <property type="component" value="Unassembled WGS sequence"/>
</dbReference>
<keyword evidence="4 7" id="KW-0812">Transmembrane</keyword>
<evidence type="ECO:0000256" key="7">
    <source>
        <dbReference type="SAM" id="Phobius"/>
    </source>
</evidence>
<feature type="transmembrane region" description="Helical" evidence="7">
    <location>
        <begin position="7"/>
        <end position="26"/>
    </location>
</feature>
<feature type="transmembrane region" description="Helical" evidence="7">
    <location>
        <begin position="106"/>
        <end position="125"/>
    </location>
</feature>
<keyword evidence="5 7" id="KW-1133">Transmembrane helix</keyword>
<feature type="transmembrane region" description="Helical" evidence="7">
    <location>
        <begin position="72"/>
        <end position="94"/>
    </location>
</feature>
<comment type="caution">
    <text evidence="8">The sequence shown here is derived from an EMBL/GenBank/DDBJ whole genome shotgun (WGS) entry which is preliminary data.</text>
</comment>
<gene>
    <name evidence="8" type="ORF">A8F95_15685</name>
</gene>
<dbReference type="PANTHER" id="PTHR33452:SF1">
    <property type="entry name" value="INNER MEMBRANE PROTEIN YPHA-RELATED"/>
    <property type="match status" value="1"/>
</dbReference>
<dbReference type="RefSeq" id="WP_065412025.1">
    <property type="nucleotide sequence ID" value="NZ_MAYT01000030.1"/>
</dbReference>
<dbReference type="PANTHER" id="PTHR33452">
    <property type="entry name" value="OXIDOREDUCTASE CATD-RELATED"/>
    <property type="match status" value="1"/>
</dbReference>
<dbReference type="EMBL" id="MAYT01000030">
    <property type="protein sequence ID" value="OCA82135.1"/>
    <property type="molecule type" value="Genomic_DNA"/>
</dbReference>
<keyword evidence="9" id="KW-1185">Reference proteome</keyword>
<accession>A0A1B9AE73</accession>